<dbReference type="Gene3D" id="3.40.430.10">
    <property type="entry name" value="Dihydrofolate Reductase, subunit A"/>
    <property type="match status" value="1"/>
</dbReference>
<dbReference type="Pfam" id="PF00383">
    <property type="entry name" value="dCMP_cyt_deam_1"/>
    <property type="match status" value="1"/>
</dbReference>
<keyword evidence="9 14" id="KW-0521">NADP</keyword>
<evidence type="ECO:0000256" key="9">
    <source>
        <dbReference type="ARBA" id="ARBA00022857"/>
    </source>
</evidence>
<evidence type="ECO:0000256" key="5">
    <source>
        <dbReference type="ARBA" id="ARBA00007417"/>
    </source>
</evidence>
<evidence type="ECO:0000256" key="4">
    <source>
        <dbReference type="ARBA" id="ARBA00005259"/>
    </source>
</evidence>
<proteinExistence type="inferred from homology"/>
<feature type="binding site" evidence="17">
    <location>
        <position position="73"/>
    </location>
    <ligand>
        <name>Zn(2+)</name>
        <dbReference type="ChEBI" id="CHEBI:29105"/>
        <note>catalytic</note>
    </ligand>
</feature>
<feature type="binding site" evidence="16">
    <location>
        <position position="199"/>
    </location>
    <ligand>
        <name>NADP(+)</name>
        <dbReference type="ChEBI" id="CHEBI:58349"/>
    </ligand>
</feature>
<feature type="binding site" evidence="16">
    <location>
        <position position="202"/>
    </location>
    <ligand>
        <name>substrate</name>
    </ligand>
</feature>
<feature type="binding site" evidence="16">
    <location>
        <position position="191"/>
    </location>
    <ligand>
        <name>NADP(+)</name>
        <dbReference type="ChEBI" id="CHEBI:58349"/>
    </ligand>
</feature>
<feature type="binding site" evidence="16">
    <location>
        <position position="165"/>
    </location>
    <ligand>
        <name>NADP(+)</name>
        <dbReference type="ChEBI" id="CHEBI:58349"/>
    </ligand>
</feature>
<evidence type="ECO:0000256" key="10">
    <source>
        <dbReference type="ARBA" id="ARBA00023002"/>
    </source>
</evidence>
<dbReference type="eggNOG" id="COG0117">
    <property type="taxonomic scope" value="Bacteria"/>
</dbReference>
<evidence type="ECO:0000256" key="8">
    <source>
        <dbReference type="ARBA" id="ARBA00022833"/>
    </source>
</evidence>
<dbReference type="GO" id="GO:0008835">
    <property type="term" value="F:diaminohydroxyphosphoribosylaminopyrimidine deaminase activity"/>
    <property type="evidence" value="ECO:0007669"/>
    <property type="project" value="UniProtKB-EC"/>
</dbReference>
<dbReference type="NCBIfam" id="TIGR00227">
    <property type="entry name" value="ribD_Cterm"/>
    <property type="match status" value="1"/>
</dbReference>
<evidence type="ECO:0000256" key="6">
    <source>
        <dbReference type="ARBA" id="ARBA00022619"/>
    </source>
</evidence>
<accession>K9AS89</accession>
<comment type="cofactor">
    <cofactor evidence="14 17">
        <name>Zn(2+)</name>
        <dbReference type="ChEBI" id="CHEBI:29105"/>
    </cofactor>
    <text evidence="14 17">Binds 1 zinc ion.</text>
</comment>
<feature type="binding site" evidence="16">
    <location>
        <position position="195"/>
    </location>
    <ligand>
        <name>NADP(+)</name>
        <dbReference type="ChEBI" id="CHEBI:58349"/>
    </ligand>
</feature>
<dbReference type="InterPro" id="IPR002125">
    <property type="entry name" value="CMP_dCMP_dom"/>
</dbReference>
<dbReference type="eggNOG" id="COG1985">
    <property type="taxonomic scope" value="Bacteria"/>
</dbReference>
<feature type="binding site" evidence="16">
    <location>
        <position position="163"/>
    </location>
    <ligand>
        <name>substrate</name>
    </ligand>
</feature>
<dbReference type="PATRIC" id="fig|1229783.3.peg.313"/>
<comment type="catalytic activity">
    <reaction evidence="13 14">
        <text>2,5-diamino-6-hydroxy-4-(5-phosphoribosylamino)-pyrimidine + H2O + H(+) = 5-amino-6-(5-phospho-D-ribosylamino)uracil + NH4(+)</text>
        <dbReference type="Rhea" id="RHEA:21868"/>
        <dbReference type="ChEBI" id="CHEBI:15377"/>
        <dbReference type="ChEBI" id="CHEBI:15378"/>
        <dbReference type="ChEBI" id="CHEBI:28938"/>
        <dbReference type="ChEBI" id="CHEBI:58453"/>
        <dbReference type="ChEBI" id="CHEBI:58614"/>
        <dbReference type="EC" id="3.5.4.26"/>
    </reaction>
</comment>
<protein>
    <recommendedName>
        <fullName evidence="14">Riboflavin biosynthesis protein RibD</fullName>
    </recommendedName>
    <domain>
        <recommendedName>
            <fullName evidence="14">Diaminohydroxyphosphoribosylaminopyrimidine deaminase</fullName>
            <shortName evidence="14">DRAP deaminase</shortName>
            <ecNumber evidence="14">3.5.4.26</ecNumber>
        </recommendedName>
        <alternativeName>
            <fullName evidence="14">Riboflavin-specific deaminase</fullName>
        </alternativeName>
    </domain>
    <domain>
        <recommendedName>
            <fullName evidence="14">5-amino-6-(5-phosphoribosylamino)uracil reductase</fullName>
            <ecNumber evidence="14">1.1.1.193</ecNumber>
        </recommendedName>
        <alternativeName>
            <fullName evidence="14">HTP reductase</fullName>
        </alternativeName>
    </domain>
</protein>
<gene>
    <name evidence="19" type="ORF">C273_01535</name>
</gene>
<comment type="function">
    <text evidence="1 14">Converts 2,5-diamino-6-(ribosylamino)-4(3h)-pyrimidinone 5'-phosphate into 5-amino-6-(ribosylamino)-2,4(1h,3h)-pyrimidinedione 5'-phosphate.</text>
</comment>
<feature type="binding site" evidence="16">
    <location>
        <position position="278"/>
    </location>
    <ligand>
        <name>substrate</name>
    </ligand>
</feature>
<keyword evidence="14" id="KW-0378">Hydrolase</keyword>
<dbReference type="EC" id="1.1.1.193" evidence="14"/>
<evidence type="ECO:0000313" key="19">
    <source>
        <dbReference type="EMBL" id="EKU50283.1"/>
    </source>
</evidence>
<dbReference type="InterPro" id="IPR024072">
    <property type="entry name" value="DHFR-like_dom_sf"/>
</dbReference>
<evidence type="ECO:0000256" key="13">
    <source>
        <dbReference type="ARBA" id="ARBA00049886"/>
    </source>
</evidence>
<evidence type="ECO:0000256" key="17">
    <source>
        <dbReference type="PIRSR" id="PIRSR006769-3"/>
    </source>
</evidence>
<dbReference type="InterPro" id="IPR011549">
    <property type="entry name" value="RibD_C"/>
</dbReference>
<dbReference type="UniPathway" id="UPA00275">
    <property type="reaction ID" value="UER00401"/>
</dbReference>
<dbReference type="AlphaFoldDB" id="K9AS89"/>
<comment type="catalytic activity">
    <reaction evidence="12 14">
        <text>5-amino-6-(5-phospho-D-ribitylamino)uracil + NADP(+) = 5-amino-6-(5-phospho-D-ribosylamino)uracil + NADPH + H(+)</text>
        <dbReference type="Rhea" id="RHEA:17845"/>
        <dbReference type="ChEBI" id="CHEBI:15378"/>
        <dbReference type="ChEBI" id="CHEBI:57783"/>
        <dbReference type="ChEBI" id="CHEBI:58349"/>
        <dbReference type="ChEBI" id="CHEBI:58421"/>
        <dbReference type="ChEBI" id="CHEBI:58453"/>
        <dbReference type="EC" id="1.1.1.193"/>
    </reaction>
</comment>
<evidence type="ECO:0000256" key="3">
    <source>
        <dbReference type="ARBA" id="ARBA00004910"/>
    </source>
</evidence>
<dbReference type="PROSITE" id="PS00903">
    <property type="entry name" value="CYT_DCMP_DEAMINASES_1"/>
    <property type="match status" value="1"/>
</dbReference>
<comment type="pathway">
    <text evidence="2 14">Cofactor biosynthesis; riboflavin biosynthesis; 5-amino-6-(D-ribitylamino)uracil from GTP: step 2/4.</text>
</comment>
<feature type="binding site" evidence="16">
    <location>
        <position position="179"/>
    </location>
    <ligand>
        <name>substrate</name>
    </ligand>
</feature>
<dbReference type="Gene3D" id="3.40.140.10">
    <property type="entry name" value="Cytidine Deaminase, domain 2"/>
    <property type="match status" value="1"/>
</dbReference>
<keyword evidence="6 14" id="KW-0686">Riboflavin biosynthesis</keyword>
<feature type="domain" description="CMP/dCMP-type deaminase" evidence="18">
    <location>
        <begin position="1"/>
        <end position="119"/>
    </location>
</feature>
<evidence type="ECO:0000256" key="16">
    <source>
        <dbReference type="PIRSR" id="PIRSR006769-2"/>
    </source>
</evidence>
<dbReference type="SUPFAM" id="SSF53597">
    <property type="entry name" value="Dihydrofolate reductase-like"/>
    <property type="match status" value="1"/>
</dbReference>
<dbReference type="InterPro" id="IPR016193">
    <property type="entry name" value="Cytidine_deaminase-like"/>
</dbReference>
<evidence type="ECO:0000256" key="11">
    <source>
        <dbReference type="ARBA" id="ARBA00023268"/>
    </source>
</evidence>
<evidence type="ECO:0000259" key="18">
    <source>
        <dbReference type="PROSITE" id="PS51747"/>
    </source>
</evidence>
<dbReference type="InterPro" id="IPR002734">
    <property type="entry name" value="RibDG_C"/>
</dbReference>
<name>K9AS89_9STAP</name>
<dbReference type="OrthoDB" id="9800865at2"/>
<dbReference type="CDD" id="cd01284">
    <property type="entry name" value="Riboflavin_deaminase-reductase"/>
    <property type="match status" value="1"/>
</dbReference>
<feature type="active site" description="Proton donor" evidence="15">
    <location>
        <position position="50"/>
    </location>
</feature>
<dbReference type="GO" id="GO:0050661">
    <property type="term" value="F:NADP binding"/>
    <property type="evidence" value="ECO:0007669"/>
    <property type="project" value="InterPro"/>
</dbReference>
<evidence type="ECO:0000313" key="20">
    <source>
        <dbReference type="Proteomes" id="UP000009885"/>
    </source>
</evidence>
<dbReference type="EMBL" id="AMSQ01000002">
    <property type="protein sequence ID" value="EKU50283.1"/>
    <property type="molecule type" value="Genomic_DNA"/>
</dbReference>
<reference evidence="19 20" key="1">
    <citation type="journal article" date="2013" name="Genome Announc.">
        <title>Genome Sequence of Staphylococcus massiliensis Strain S46, Isolated from the Surface of Healthy Human Skin.</title>
        <authorList>
            <person name="Srivastav R."/>
            <person name="Singh A."/>
            <person name="Jangir P.K."/>
            <person name="Kumari C."/>
            <person name="Muduli S."/>
            <person name="Sharma R."/>
        </authorList>
    </citation>
    <scope>NUCLEOTIDE SEQUENCE [LARGE SCALE GENOMIC DNA]</scope>
    <source>
        <strain evidence="19 20">S46</strain>
    </source>
</reference>
<comment type="pathway">
    <text evidence="3 14">Cofactor biosynthesis; riboflavin biosynthesis; 5-amino-6-(D-ribitylamino)uracil from GTP: step 3/4.</text>
</comment>
<dbReference type="RefSeq" id="WP_009381996.1">
    <property type="nucleotide sequence ID" value="NZ_AMSQ01000002.1"/>
</dbReference>
<keyword evidence="11" id="KW-0511">Multifunctional enzyme</keyword>
<dbReference type="EC" id="3.5.4.26" evidence="14"/>
<dbReference type="Proteomes" id="UP000009885">
    <property type="component" value="Unassembled WGS sequence"/>
</dbReference>
<evidence type="ECO:0000256" key="12">
    <source>
        <dbReference type="ARBA" id="ARBA00049861"/>
    </source>
</evidence>
<keyword evidence="8 14" id="KW-0862">Zinc</keyword>
<keyword evidence="7 14" id="KW-0479">Metal-binding</keyword>
<dbReference type="InterPro" id="IPR004794">
    <property type="entry name" value="Eubact_RibD"/>
</dbReference>
<keyword evidence="10 14" id="KW-0560">Oxidoreductase</keyword>
<feature type="binding site" evidence="17">
    <location>
        <position position="48"/>
    </location>
    <ligand>
        <name>Zn(2+)</name>
        <dbReference type="ChEBI" id="CHEBI:29105"/>
        <note>catalytic</note>
    </ligand>
</feature>
<evidence type="ECO:0000256" key="14">
    <source>
        <dbReference type="PIRNR" id="PIRNR006769"/>
    </source>
</evidence>
<comment type="similarity">
    <text evidence="4 14">In the N-terminal section; belongs to the cytidine and deoxycytidylate deaminase family.</text>
</comment>
<dbReference type="PANTHER" id="PTHR38011">
    <property type="entry name" value="DIHYDROFOLATE REDUCTASE FAMILY PROTEIN (AFU_ORTHOLOGUE AFUA_8G06820)"/>
    <property type="match status" value="1"/>
</dbReference>
<comment type="caution">
    <text evidence="19">The sequence shown here is derived from an EMBL/GenBank/DDBJ whole genome shotgun (WGS) entry which is preliminary data.</text>
</comment>
<evidence type="ECO:0000256" key="2">
    <source>
        <dbReference type="ARBA" id="ARBA00004882"/>
    </source>
</evidence>
<dbReference type="GO" id="GO:0009231">
    <property type="term" value="P:riboflavin biosynthetic process"/>
    <property type="evidence" value="ECO:0007669"/>
    <property type="project" value="UniProtKB-UniPathway"/>
</dbReference>
<dbReference type="PROSITE" id="PS51747">
    <property type="entry name" value="CYT_DCMP_DEAMINASES_2"/>
    <property type="match status" value="1"/>
</dbReference>
<sequence length="347" mass="38929">MTNYLEYAISLAEMVDGQTGQNPPVGAVVVKDGNIVGIGSHLKQGEAHAEVQAIHMASERCKGATIYVSLEPCSHYGSTPPCALKIIEAGITKVVYATKDVSLEKTGHDVLEDHGIDVTYRPSDRAHRLYDSFFKSKSQQKPIVTVKVSCSLDGKQANDHGESKWITNKKVKQDVFRLRHEHDAILTGHQTVLADDPTLTTRIEEGKNPKRFILSRKGDIQFDQQIYQDPTHPVTIITENENLKSPYEHIEIIYLPKCEVEQILNVLFERGIGRVLVEAGPNVSSQFLTSSFTNQFILYYAPKLIGGTGQYQFYQTDNVNPLDQTPQFQIMNTQMLDDNVKLTLKRK</sequence>
<dbReference type="GO" id="GO:0008270">
    <property type="term" value="F:zinc ion binding"/>
    <property type="evidence" value="ECO:0007669"/>
    <property type="project" value="InterPro"/>
</dbReference>
<evidence type="ECO:0000256" key="7">
    <source>
        <dbReference type="ARBA" id="ARBA00022723"/>
    </source>
</evidence>
<evidence type="ECO:0000256" key="15">
    <source>
        <dbReference type="PIRSR" id="PIRSR006769-1"/>
    </source>
</evidence>
<dbReference type="PIRSF" id="PIRSF006769">
    <property type="entry name" value="RibD"/>
    <property type="match status" value="1"/>
</dbReference>
<dbReference type="SUPFAM" id="SSF53927">
    <property type="entry name" value="Cytidine deaminase-like"/>
    <property type="match status" value="1"/>
</dbReference>
<keyword evidence="20" id="KW-1185">Reference proteome</keyword>
<dbReference type="GO" id="GO:0008703">
    <property type="term" value="F:5-amino-6-(5-phosphoribosylamino)uracil reductase activity"/>
    <property type="evidence" value="ECO:0007669"/>
    <property type="project" value="UniProtKB-EC"/>
</dbReference>
<feature type="binding site" evidence="17">
    <location>
        <position position="82"/>
    </location>
    <ligand>
        <name>Zn(2+)</name>
        <dbReference type="ChEBI" id="CHEBI:29105"/>
        <note>catalytic</note>
    </ligand>
</feature>
<dbReference type="InterPro" id="IPR016192">
    <property type="entry name" value="APOBEC/CMP_deaminase_Zn-bd"/>
</dbReference>
<dbReference type="InterPro" id="IPR050765">
    <property type="entry name" value="Riboflavin_Biosynth_HTPR"/>
</dbReference>
<dbReference type="Pfam" id="PF01872">
    <property type="entry name" value="RibD_C"/>
    <property type="match status" value="1"/>
</dbReference>
<evidence type="ECO:0000256" key="1">
    <source>
        <dbReference type="ARBA" id="ARBA00002151"/>
    </source>
</evidence>
<dbReference type="STRING" id="1229783.C273_01535"/>
<organism evidence="19 20">
    <name type="scientific">Staphylococcus massiliensis S46</name>
    <dbReference type="NCBI Taxonomy" id="1229783"/>
    <lineage>
        <taxon>Bacteria</taxon>
        <taxon>Bacillati</taxon>
        <taxon>Bacillota</taxon>
        <taxon>Bacilli</taxon>
        <taxon>Bacillales</taxon>
        <taxon>Staphylococcaceae</taxon>
        <taxon>Staphylococcus</taxon>
    </lineage>
</organism>
<comment type="similarity">
    <text evidence="5 14">In the C-terminal section; belongs to the HTP reductase family.</text>
</comment>
<dbReference type="PANTHER" id="PTHR38011:SF7">
    <property type="entry name" value="2,5-DIAMINO-6-RIBOSYLAMINO-4(3H)-PYRIMIDINONE 5'-PHOSPHATE REDUCTASE"/>
    <property type="match status" value="1"/>
</dbReference>
<dbReference type="NCBIfam" id="TIGR00326">
    <property type="entry name" value="eubact_ribD"/>
    <property type="match status" value="1"/>
</dbReference>